<accession>A0A431TZ82</accession>
<keyword evidence="1" id="KW-0175">Coiled coil</keyword>
<evidence type="ECO:0000256" key="1">
    <source>
        <dbReference type="SAM" id="Coils"/>
    </source>
</evidence>
<feature type="region of interest" description="Disordered" evidence="2">
    <location>
        <begin position="216"/>
        <end position="246"/>
    </location>
</feature>
<comment type="caution">
    <text evidence="3">The sequence shown here is derived from an EMBL/GenBank/DDBJ whole genome shotgun (WGS) entry which is preliminary data.</text>
</comment>
<dbReference type="EMBL" id="RXOF01000011">
    <property type="protein sequence ID" value="RTQ47767.1"/>
    <property type="molecule type" value="Genomic_DNA"/>
</dbReference>
<sequence length="470" mass="54168">MTKYTFLFCLLLAAKANGQNCPTGYEERNVKCDGKTVKKCIPVNLSCNKCWHVSYSDCQGNVETSIWGGSFDTYEECVRKAQDFQKNHSFLGNCPQAGNKYLITLLGAKVNLCTNSINYIAINDLKNKIIPFLKRYKAEVSNYRRYFSGKPYKPGAIVKDYESMLKQAEDNVKKLENHLNNITDQNLSEIETAFNDIQIEEIKLQQTHANYESYINNKSNESETATNALSRPNTRNASQSNPNSTEQLQNQLNTINHQFQTRRENNEQLFNSLQTGIKDISDILAQNAQRKTEARQRQYEADQQRRQQQLQAKLEEERKRQEEEERINTEMIRQFSIDSLMLSNNNLTLKTSAINSTIDSVYYIGYKRQYDEAQIIPLSLKVFIVYRYRDGTFPLFSNIVEKSKFENNINRYGITLLVGFFKSQSDVSNALKEIQSNAKNFGVSCVVDSNFKKINIVSTSKTIDSNFWNK</sequence>
<dbReference type="Proteomes" id="UP000282184">
    <property type="component" value="Unassembled WGS sequence"/>
</dbReference>
<dbReference type="RefSeq" id="WP_126694525.1">
    <property type="nucleotide sequence ID" value="NZ_RXOF01000011.1"/>
</dbReference>
<dbReference type="OrthoDB" id="1454607at2"/>
<feature type="region of interest" description="Disordered" evidence="2">
    <location>
        <begin position="288"/>
        <end position="325"/>
    </location>
</feature>
<name>A0A431TZ82_9BACT</name>
<organism evidence="3 4">
    <name type="scientific">Hymenobacter gummosus</name>
    <dbReference type="NCBI Taxonomy" id="1776032"/>
    <lineage>
        <taxon>Bacteria</taxon>
        <taxon>Pseudomonadati</taxon>
        <taxon>Bacteroidota</taxon>
        <taxon>Cytophagia</taxon>
        <taxon>Cytophagales</taxon>
        <taxon>Hymenobacteraceae</taxon>
        <taxon>Hymenobacter</taxon>
    </lineage>
</organism>
<dbReference type="AlphaFoldDB" id="A0A431TZ82"/>
<reference evidence="3 4" key="1">
    <citation type="submission" date="2018-12" db="EMBL/GenBank/DDBJ databases">
        <title>Hymenobacter gummosus sp. nov., isolated from a spring.</title>
        <authorList>
            <person name="Nie L."/>
        </authorList>
    </citation>
    <scope>NUCLEOTIDE SEQUENCE [LARGE SCALE GENOMIC DNA]</scope>
    <source>
        <strain evidence="3 4">KCTC 52166</strain>
    </source>
</reference>
<feature type="coiled-coil region" evidence="1">
    <location>
        <begin position="158"/>
        <end position="185"/>
    </location>
</feature>
<protein>
    <submittedName>
        <fullName evidence="3">Uncharacterized protein</fullName>
    </submittedName>
</protein>
<feature type="compositionally biased region" description="Basic and acidic residues" evidence="2">
    <location>
        <begin position="290"/>
        <end position="305"/>
    </location>
</feature>
<evidence type="ECO:0000313" key="3">
    <source>
        <dbReference type="EMBL" id="RTQ47767.1"/>
    </source>
</evidence>
<evidence type="ECO:0000313" key="4">
    <source>
        <dbReference type="Proteomes" id="UP000282184"/>
    </source>
</evidence>
<keyword evidence="4" id="KW-1185">Reference proteome</keyword>
<gene>
    <name evidence="3" type="ORF">EJV47_17760</name>
</gene>
<evidence type="ECO:0000256" key="2">
    <source>
        <dbReference type="SAM" id="MobiDB-lite"/>
    </source>
</evidence>
<proteinExistence type="predicted"/>
<feature type="compositionally biased region" description="Basic and acidic residues" evidence="2">
    <location>
        <begin position="313"/>
        <end position="325"/>
    </location>
</feature>